<keyword evidence="8 13" id="KW-0547">Nucleotide-binding</keyword>
<evidence type="ECO:0000256" key="1">
    <source>
        <dbReference type="ARBA" id="ARBA00002274"/>
    </source>
</evidence>
<evidence type="ECO:0000256" key="4">
    <source>
        <dbReference type="ARBA" id="ARBA00016436"/>
    </source>
</evidence>
<evidence type="ECO:0000256" key="10">
    <source>
        <dbReference type="ARBA" id="ARBA00022840"/>
    </source>
</evidence>
<dbReference type="InterPro" id="IPR003758">
    <property type="entry name" value="LpxK"/>
</dbReference>
<dbReference type="PANTHER" id="PTHR42724">
    <property type="entry name" value="TETRAACYLDISACCHARIDE 4'-KINASE"/>
    <property type="match status" value="1"/>
</dbReference>
<keyword evidence="14" id="KW-1133">Transmembrane helix</keyword>
<keyword evidence="14" id="KW-0812">Transmembrane</keyword>
<evidence type="ECO:0000256" key="9">
    <source>
        <dbReference type="ARBA" id="ARBA00022777"/>
    </source>
</evidence>
<evidence type="ECO:0000256" key="14">
    <source>
        <dbReference type="SAM" id="Phobius"/>
    </source>
</evidence>
<keyword evidence="14" id="KW-0472">Membrane</keyword>
<evidence type="ECO:0000256" key="5">
    <source>
        <dbReference type="ARBA" id="ARBA00022516"/>
    </source>
</evidence>
<keyword evidence="11 13" id="KW-0443">Lipid metabolism</keyword>
<keyword evidence="16" id="KW-1185">Reference proteome</keyword>
<dbReference type="HAMAP" id="MF_00409">
    <property type="entry name" value="LpxK"/>
    <property type="match status" value="1"/>
</dbReference>
<dbReference type="Pfam" id="PF02606">
    <property type="entry name" value="LpxK"/>
    <property type="match status" value="1"/>
</dbReference>
<comment type="similarity">
    <text evidence="13">Belongs to the LpxK family.</text>
</comment>
<reference evidence="15 16" key="1">
    <citation type="submission" date="2015-06" db="EMBL/GenBank/DDBJ databases">
        <title>Comparative genomics of Burkholderia leaf nodule symbionts.</title>
        <authorList>
            <person name="Carlier A."/>
            <person name="Eberl L."/>
            <person name="Pinto-Carbo M."/>
        </authorList>
    </citation>
    <scope>NUCLEOTIDE SEQUENCE [LARGE SCALE GENOMIC DNA]</scope>
    <source>
        <strain evidence="15 16">UZHbot3</strain>
    </source>
</reference>
<sequence>MSDLKPPLENFLVREWRKRGPVAWALTPFACIFGAISATRRAFYELGWLKRVDVGAPVVVVGNVTVGGTGKTPTVIALVEALRAAGFQPGVVSRGYSAKIKHPTSVTPTSIASEVGDEPLLIARCTHAPVFVCPDRVGAAQALLNAHPNVDVLVSDDGLQHYRMKRAVELVVFDDRLGGNRFLLPAGPLREPMSRRRDATLINSPYERTLPLWPDTFALELESGDAWLLDDPHQRRPLVQFANEKVVAAAGIGSPESFFAMLRAADLSPSTCAFPDHYSYRENPFESVQADVILVTEKDAVKFEAWRDARIWVVPVQAMLRPRLIALVVEKLRGRTPA</sequence>
<dbReference type="NCBIfam" id="TIGR00682">
    <property type="entry name" value="lpxK"/>
    <property type="match status" value="1"/>
</dbReference>
<comment type="pathway">
    <text evidence="2 13">Glycolipid biosynthesis; lipid IV(A) biosynthesis; lipid IV(A) from (3R)-3-hydroxytetradecanoyl-[acyl-carrier-protein] and UDP-N-acetyl-alpha-D-glucosamine: step 6/6.</text>
</comment>
<proteinExistence type="inferred from homology"/>
<comment type="caution">
    <text evidence="15">The sequence shown here is derived from an EMBL/GenBank/DDBJ whole genome shotgun (WGS) entry which is preliminary data.</text>
</comment>
<name>A0ABR5HM51_9BURK</name>
<evidence type="ECO:0000256" key="13">
    <source>
        <dbReference type="HAMAP-Rule" id="MF_00409"/>
    </source>
</evidence>
<keyword evidence="10 13" id="KW-0067">ATP-binding</keyword>
<keyword evidence="9 13" id="KW-0418">Kinase</keyword>
<feature type="transmembrane region" description="Helical" evidence="14">
    <location>
        <begin position="22"/>
        <end position="43"/>
    </location>
</feature>
<dbReference type="GO" id="GO:0009029">
    <property type="term" value="F:lipid-A 4'-kinase activity"/>
    <property type="evidence" value="ECO:0007669"/>
    <property type="project" value="UniProtKB-EC"/>
</dbReference>
<keyword evidence="5 13" id="KW-0444">Lipid biosynthesis</keyword>
<evidence type="ECO:0000256" key="7">
    <source>
        <dbReference type="ARBA" id="ARBA00022679"/>
    </source>
</evidence>
<evidence type="ECO:0000256" key="3">
    <source>
        <dbReference type="ARBA" id="ARBA00012071"/>
    </source>
</evidence>
<dbReference type="PANTHER" id="PTHR42724:SF1">
    <property type="entry name" value="TETRAACYLDISACCHARIDE 4'-KINASE, MITOCHONDRIAL-RELATED"/>
    <property type="match status" value="1"/>
</dbReference>
<accession>A0ABR5HM51</accession>
<comment type="catalytic activity">
    <reaction evidence="13">
        <text>a lipid A disaccharide + ATP = a lipid IVA + ADP + H(+)</text>
        <dbReference type="Rhea" id="RHEA:67840"/>
        <dbReference type="ChEBI" id="CHEBI:15378"/>
        <dbReference type="ChEBI" id="CHEBI:30616"/>
        <dbReference type="ChEBI" id="CHEBI:176343"/>
        <dbReference type="ChEBI" id="CHEBI:176425"/>
        <dbReference type="ChEBI" id="CHEBI:456216"/>
        <dbReference type="EC" id="2.7.1.130"/>
    </reaction>
</comment>
<evidence type="ECO:0000256" key="6">
    <source>
        <dbReference type="ARBA" id="ARBA00022556"/>
    </source>
</evidence>
<evidence type="ECO:0000313" key="16">
    <source>
        <dbReference type="Proteomes" id="UP000242951"/>
    </source>
</evidence>
<comment type="function">
    <text evidence="1 13">Transfers the gamma-phosphate of ATP to the 4'-position of a tetraacyldisaccharide 1-phosphate intermediate (termed DS-1-P) to form tetraacyldisaccharide 1,4'-bis-phosphate (lipid IVA).</text>
</comment>
<dbReference type="SUPFAM" id="SSF52540">
    <property type="entry name" value="P-loop containing nucleoside triphosphate hydrolases"/>
    <property type="match status" value="1"/>
</dbReference>
<evidence type="ECO:0000256" key="12">
    <source>
        <dbReference type="ARBA" id="ARBA00029757"/>
    </source>
</evidence>
<dbReference type="EC" id="2.7.1.130" evidence="3 13"/>
<keyword evidence="7 13" id="KW-0808">Transferase</keyword>
<protein>
    <recommendedName>
        <fullName evidence="4 13">Tetraacyldisaccharide 4'-kinase</fullName>
        <ecNumber evidence="3 13">2.7.1.130</ecNumber>
    </recommendedName>
    <alternativeName>
        <fullName evidence="12 13">Lipid A 4'-kinase</fullName>
    </alternativeName>
</protein>
<dbReference type="Proteomes" id="UP000242951">
    <property type="component" value="Unassembled WGS sequence"/>
</dbReference>
<evidence type="ECO:0000256" key="8">
    <source>
        <dbReference type="ARBA" id="ARBA00022741"/>
    </source>
</evidence>
<feature type="binding site" evidence="13">
    <location>
        <begin position="65"/>
        <end position="72"/>
    </location>
    <ligand>
        <name>ATP</name>
        <dbReference type="ChEBI" id="CHEBI:30616"/>
    </ligand>
</feature>
<gene>
    <name evidence="13" type="primary">lpxK</name>
    <name evidence="15" type="ORF">BPMI_04911c</name>
</gene>
<evidence type="ECO:0000256" key="11">
    <source>
        <dbReference type="ARBA" id="ARBA00023098"/>
    </source>
</evidence>
<dbReference type="InterPro" id="IPR027417">
    <property type="entry name" value="P-loop_NTPase"/>
</dbReference>
<organism evidence="15 16">
    <name type="scientific">Candidatus Burkholderia pumila</name>
    <dbReference type="NCBI Taxonomy" id="1090375"/>
    <lineage>
        <taxon>Bacteria</taxon>
        <taxon>Pseudomonadati</taxon>
        <taxon>Pseudomonadota</taxon>
        <taxon>Betaproteobacteria</taxon>
        <taxon>Burkholderiales</taxon>
        <taxon>Burkholderiaceae</taxon>
        <taxon>Burkholderia</taxon>
    </lineage>
</organism>
<keyword evidence="6 13" id="KW-0441">Lipid A biosynthesis</keyword>
<dbReference type="EMBL" id="LELG01000096">
    <property type="protein sequence ID" value="KMQ80390.1"/>
    <property type="molecule type" value="Genomic_DNA"/>
</dbReference>
<evidence type="ECO:0000313" key="15">
    <source>
        <dbReference type="EMBL" id="KMQ80390.1"/>
    </source>
</evidence>
<evidence type="ECO:0000256" key="2">
    <source>
        <dbReference type="ARBA" id="ARBA00004870"/>
    </source>
</evidence>